<name>A0A0G0M9D3_9BACT</name>
<comment type="subcellular location">
    <subcellularLocation>
        <location evidence="1">Cell membrane</location>
        <topology evidence="1">Multi-pass membrane protein</topology>
    </subcellularLocation>
</comment>
<keyword evidence="3 6" id="KW-0812">Transmembrane</keyword>
<feature type="transmembrane region" description="Helical" evidence="6">
    <location>
        <begin position="202"/>
        <end position="223"/>
    </location>
</feature>
<evidence type="ECO:0000256" key="3">
    <source>
        <dbReference type="ARBA" id="ARBA00022692"/>
    </source>
</evidence>
<comment type="caution">
    <text evidence="8">The sequence shown here is derived from an EMBL/GenBank/DDBJ whole genome shotgun (WGS) entry which is preliminary data.</text>
</comment>
<protein>
    <submittedName>
        <fullName evidence="8">Putative membrane protein</fullName>
    </submittedName>
</protein>
<evidence type="ECO:0000313" key="9">
    <source>
        <dbReference type="Proteomes" id="UP000033881"/>
    </source>
</evidence>
<dbReference type="InterPro" id="IPR037185">
    <property type="entry name" value="EmrE-like"/>
</dbReference>
<sequence length="285" mass="31724">MAPKRVKAYIYLLLAALIWGIAGPVIKFTLDGIDPLPFISYRLAISAVISIIFFILKIKKGKKFRQLRVHLPLVFLYGFLAVPAALGLLFAGLDNGAAFFSEHITKRERIGVSIVLLGVLLNSLYPIIKAEGVKLTANILLFAYLLADSGSILIAKKLSRFKINSANLTNLAFIIGAITLLPLTLVSYGWENFFSQIVNLPLKYHLGVWYMAIFSGSIAYYLFVRAHKSIEVSEAVLFNYLQPVITIPLAIFWLHESISPSFITGAILITIGLIIAEYKKKRYNT</sequence>
<dbReference type="Pfam" id="PF00892">
    <property type="entry name" value="EamA"/>
    <property type="match status" value="2"/>
</dbReference>
<evidence type="ECO:0000259" key="7">
    <source>
        <dbReference type="Pfam" id="PF00892"/>
    </source>
</evidence>
<feature type="transmembrane region" description="Helical" evidence="6">
    <location>
        <begin position="261"/>
        <end position="278"/>
    </location>
</feature>
<evidence type="ECO:0000256" key="5">
    <source>
        <dbReference type="ARBA" id="ARBA00023136"/>
    </source>
</evidence>
<dbReference type="SUPFAM" id="SSF103481">
    <property type="entry name" value="Multidrug resistance efflux transporter EmrE"/>
    <property type="match status" value="1"/>
</dbReference>
<feature type="domain" description="EamA" evidence="7">
    <location>
        <begin position="7"/>
        <end position="96"/>
    </location>
</feature>
<feature type="transmembrane region" description="Helical" evidence="6">
    <location>
        <begin position="38"/>
        <end position="58"/>
    </location>
</feature>
<proteinExistence type="predicted"/>
<dbReference type="GO" id="GO:0005886">
    <property type="term" value="C:plasma membrane"/>
    <property type="evidence" value="ECO:0007669"/>
    <property type="project" value="UniProtKB-SubCell"/>
</dbReference>
<accession>A0A0G0M9D3</accession>
<dbReference type="Proteomes" id="UP000033881">
    <property type="component" value="Unassembled WGS sequence"/>
</dbReference>
<evidence type="ECO:0000256" key="1">
    <source>
        <dbReference type="ARBA" id="ARBA00004651"/>
    </source>
</evidence>
<evidence type="ECO:0000256" key="6">
    <source>
        <dbReference type="SAM" id="Phobius"/>
    </source>
</evidence>
<gene>
    <name evidence="8" type="ORF">UT24_C0009G0021</name>
</gene>
<feature type="transmembrane region" description="Helical" evidence="6">
    <location>
        <begin position="235"/>
        <end position="255"/>
    </location>
</feature>
<feature type="domain" description="EamA" evidence="7">
    <location>
        <begin position="137"/>
        <end position="275"/>
    </location>
</feature>
<evidence type="ECO:0000313" key="8">
    <source>
        <dbReference type="EMBL" id="KKR00704.1"/>
    </source>
</evidence>
<keyword evidence="4 6" id="KW-1133">Transmembrane helix</keyword>
<evidence type="ECO:0000256" key="2">
    <source>
        <dbReference type="ARBA" id="ARBA00022475"/>
    </source>
</evidence>
<feature type="transmembrane region" description="Helical" evidence="6">
    <location>
        <begin position="70"/>
        <end position="90"/>
    </location>
</feature>
<dbReference type="STRING" id="1618574.UT24_C0009G0021"/>
<evidence type="ECO:0000256" key="4">
    <source>
        <dbReference type="ARBA" id="ARBA00022989"/>
    </source>
</evidence>
<dbReference type="EMBL" id="LBWB01000009">
    <property type="protein sequence ID" value="KKR00704.1"/>
    <property type="molecule type" value="Genomic_DNA"/>
</dbReference>
<dbReference type="PANTHER" id="PTHR42920:SF5">
    <property type="entry name" value="EAMA DOMAIN-CONTAINING PROTEIN"/>
    <property type="match status" value="1"/>
</dbReference>
<keyword evidence="5 6" id="KW-0472">Membrane</keyword>
<feature type="transmembrane region" description="Helical" evidence="6">
    <location>
        <begin position="9"/>
        <end position="26"/>
    </location>
</feature>
<reference evidence="8 9" key="1">
    <citation type="journal article" date="2015" name="Nature">
        <title>rRNA introns, odd ribosomes, and small enigmatic genomes across a large radiation of phyla.</title>
        <authorList>
            <person name="Brown C.T."/>
            <person name="Hug L.A."/>
            <person name="Thomas B.C."/>
            <person name="Sharon I."/>
            <person name="Castelle C.J."/>
            <person name="Singh A."/>
            <person name="Wilkins M.J."/>
            <person name="Williams K.H."/>
            <person name="Banfield J.F."/>
        </authorList>
    </citation>
    <scope>NUCLEOTIDE SEQUENCE [LARGE SCALE GENOMIC DNA]</scope>
</reference>
<dbReference type="Gene3D" id="1.10.3730.20">
    <property type="match status" value="1"/>
</dbReference>
<keyword evidence="2" id="KW-1003">Cell membrane</keyword>
<dbReference type="InterPro" id="IPR051258">
    <property type="entry name" value="Diverse_Substrate_Transporter"/>
</dbReference>
<dbReference type="AlphaFoldDB" id="A0A0G0M9D3"/>
<feature type="transmembrane region" description="Helical" evidence="6">
    <location>
        <begin position="168"/>
        <end position="190"/>
    </location>
</feature>
<dbReference type="PANTHER" id="PTHR42920">
    <property type="entry name" value="OS03G0707200 PROTEIN-RELATED"/>
    <property type="match status" value="1"/>
</dbReference>
<organism evidence="8 9">
    <name type="scientific">Candidatus Woesebacteria bacterium GW2011_GWB1_39_12</name>
    <dbReference type="NCBI Taxonomy" id="1618574"/>
    <lineage>
        <taxon>Bacteria</taxon>
        <taxon>Candidatus Woeseibacteriota</taxon>
    </lineage>
</organism>
<dbReference type="InterPro" id="IPR000620">
    <property type="entry name" value="EamA_dom"/>
</dbReference>